<dbReference type="GO" id="GO:0097237">
    <property type="term" value="P:cellular response to toxic substance"/>
    <property type="evidence" value="ECO:0007669"/>
    <property type="project" value="UniProtKB-ARBA"/>
</dbReference>
<dbReference type="PRINTS" id="PR00368">
    <property type="entry name" value="FADPNR"/>
</dbReference>
<evidence type="ECO:0000256" key="1">
    <source>
        <dbReference type="ARBA" id="ARBA00009333"/>
    </source>
</evidence>
<dbReference type="GO" id="GO:0016491">
    <property type="term" value="F:oxidoreductase activity"/>
    <property type="evidence" value="ECO:0007669"/>
    <property type="project" value="UniProtKB-KW"/>
</dbReference>
<protein>
    <submittedName>
        <fullName evidence="5">Uu.00g118350.m01.CDS01</fullName>
    </submittedName>
</protein>
<proteinExistence type="inferred from homology"/>
<feature type="domain" description="FAD/NAD(P)-binding" evidence="4">
    <location>
        <begin position="7"/>
        <end position="298"/>
    </location>
</feature>
<dbReference type="SUPFAM" id="SSF51905">
    <property type="entry name" value="FAD/NAD(P)-binding domain"/>
    <property type="match status" value="1"/>
</dbReference>
<dbReference type="InterPro" id="IPR036188">
    <property type="entry name" value="FAD/NAD-bd_sf"/>
</dbReference>
<organism evidence="5 6">
    <name type="scientific">Anthostomella pinea</name>
    <dbReference type="NCBI Taxonomy" id="933095"/>
    <lineage>
        <taxon>Eukaryota</taxon>
        <taxon>Fungi</taxon>
        <taxon>Dikarya</taxon>
        <taxon>Ascomycota</taxon>
        <taxon>Pezizomycotina</taxon>
        <taxon>Sordariomycetes</taxon>
        <taxon>Xylariomycetidae</taxon>
        <taxon>Xylariales</taxon>
        <taxon>Xylariaceae</taxon>
        <taxon>Anthostomella</taxon>
    </lineage>
</organism>
<evidence type="ECO:0000256" key="3">
    <source>
        <dbReference type="ARBA" id="ARBA00023002"/>
    </source>
</evidence>
<reference evidence="5" key="1">
    <citation type="submission" date="2023-10" db="EMBL/GenBank/DDBJ databases">
        <authorList>
            <person name="Hackl T."/>
        </authorList>
    </citation>
    <scope>NUCLEOTIDE SEQUENCE</scope>
</reference>
<dbReference type="Proteomes" id="UP001295740">
    <property type="component" value="Unassembled WGS sequence"/>
</dbReference>
<dbReference type="InterPro" id="IPR023753">
    <property type="entry name" value="FAD/NAD-binding_dom"/>
</dbReference>
<evidence type="ECO:0000259" key="4">
    <source>
        <dbReference type="Pfam" id="PF07992"/>
    </source>
</evidence>
<keyword evidence="3" id="KW-0560">Oxidoreductase</keyword>
<dbReference type="EMBL" id="CAUWAG010000006">
    <property type="protein sequence ID" value="CAJ2504441.1"/>
    <property type="molecule type" value="Genomic_DNA"/>
</dbReference>
<dbReference type="Gene3D" id="3.50.50.60">
    <property type="entry name" value="FAD/NAD(P)-binding domain"/>
    <property type="match status" value="2"/>
</dbReference>
<dbReference type="PANTHER" id="PTHR48105">
    <property type="entry name" value="THIOREDOXIN REDUCTASE 1-RELATED-RELATED"/>
    <property type="match status" value="1"/>
</dbReference>
<name>A0AAI8YH14_9PEZI</name>
<keyword evidence="2" id="KW-0285">Flavoprotein</keyword>
<dbReference type="Pfam" id="PF07992">
    <property type="entry name" value="Pyr_redox_2"/>
    <property type="match status" value="1"/>
</dbReference>
<keyword evidence="6" id="KW-1185">Reference proteome</keyword>
<sequence>MEGGAMFDVLIIGGGFSGLSVAATLARQSHTALIFDSGSYRNARSNHMHIMPTWDHKDPEQFRTTARSELEMYDTIQIRQVEVKGLRKTDEGLFEATDATGEVWRGRKVVLATGVEDQYPDIQGYDECWARAIYHCLFCHGYEQRGAESAGILAVDLIASAQKARQMARMASSLVRSVTIYTNANKGLAEQIAAALQGFEHYCVDDRAISKLSLTAGSDQSVKISFKDGSEEKREAFLVHSPITRAKGPFAQQLGLELTPTGDYAVLPPFNATSVNGVYAVGDCMTMFKVATNAVASGSMTGAGVSGKLHEEQEQQD</sequence>
<comment type="caution">
    <text evidence="5">The sequence shown here is derived from an EMBL/GenBank/DDBJ whole genome shotgun (WGS) entry which is preliminary data.</text>
</comment>
<dbReference type="PRINTS" id="PR00469">
    <property type="entry name" value="PNDRDTASEII"/>
</dbReference>
<dbReference type="AlphaFoldDB" id="A0AAI8YH14"/>
<evidence type="ECO:0000313" key="5">
    <source>
        <dbReference type="EMBL" id="CAJ2504441.1"/>
    </source>
</evidence>
<evidence type="ECO:0000313" key="6">
    <source>
        <dbReference type="Proteomes" id="UP001295740"/>
    </source>
</evidence>
<gene>
    <name evidence="5" type="ORF">KHLLAP_LOCUS4909</name>
</gene>
<comment type="similarity">
    <text evidence="1">Belongs to the class-II pyridine nucleotide-disulfide oxidoreductase family.</text>
</comment>
<accession>A0AAI8YH14</accession>
<evidence type="ECO:0000256" key="2">
    <source>
        <dbReference type="ARBA" id="ARBA00022630"/>
    </source>
</evidence>
<dbReference type="InterPro" id="IPR050097">
    <property type="entry name" value="Ferredoxin-NADP_redctase_2"/>
</dbReference>